<reference evidence="14 15" key="1">
    <citation type="submission" date="2024-09" db="EMBL/GenBank/DDBJ databases">
        <authorList>
            <person name="Sun Q."/>
            <person name="Mori K."/>
        </authorList>
    </citation>
    <scope>NUCLEOTIDE SEQUENCE [LARGE SCALE GENOMIC DNA]</scope>
    <source>
        <strain evidence="14 15">JCM 3331</strain>
    </source>
</reference>
<keyword evidence="10" id="KW-0482">Metalloprotease</keyword>
<evidence type="ECO:0000259" key="13">
    <source>
        <dbReference type="Pfam" id="PF01435"/>
    </source>
</evidence>
<dbReference type="RefSeq" id="WP_345515198.1">
    <property type="nucleotide sequence ID" value="NZ_BAAAXD010000030.1"/>
</dbReference>
<evidence type="ECO:0000256" key="2">
    <source>
        <dbReference type="ARBA" id="ARBA00004651"/>
    </source>
</evidence>
<protein>
    <submittedName>
        <fullName evidence="14">M48 family metallopeptidase</fullName>
    </submittedName>
</protein>
<dbReference type="InterPro" id="IPR001915">
    <property type="entry name" value="Peptidase_M48"/>
</dbReference>
<evidence type="ECO:0000256" key="5">
    <source>
        <dbReference type="ARBA" id="ARBA00022692"/>
    </source>
</evidence>
<dbReference type="CDD" id="cd07328">
    <property type="entry name" value="M48_Ste24p_like"/>
    <property type="match status" value="1"/>
</dbReference>
<dbReference type="InterPro" id="IPR050083">
    <property type="entry name" value="HtpX_protease"/>
</dbReference>
<dbReference type="EMBL" id="JBHMCG010000015">
    <property type="protein sequence ID" value="MFB9571648.1"/>
    <property type="molecule type" value="Genomic_DNA"/>
</dbReference>
<dbReference type="Proteomes" id="UP001589710">
    <property type="component" value="Unassembled WGS sequence"/>
</dbReference>
<sequence>MGPSLRAARALVLLAGFYLLSVVLLAALGALDWAAFAWTTGSVAAKLFVLSVVLAVPIVRGMFMLRTPKDEGLAGLPVDDTHEPRLWATVRDIAQQVGTRAPDEIVLTGDVNAAVSEDAGFLGLVGGSRRLYLGLPLMTGLSQAQLRSVLAHEMGHYGNSDTRLTAITARGRIQVTRTIAHFQERAGKSVAKEQARQEKKAAKALAKGKKAKEIDAGGAGVTYRAMAAIYTAYAKFYMRATLSGARREELAADVAAARIAGRDATASALRELPALDAAHGFYMNAYATLGVEAGMLPLPGQVLGGVRHLLAARQDELDEMRGSLPTEPSSPYDSHPPIAERVARIEALPDDGRASEPVEPSLALLADPERALAAVEEAVLTPEALRLRRADWPELVHESMASYTERSAQGFGAVVAEATGSDGSLSATLDAIDAGALWQIADRLPKSEEAAAATGRAAREFARPRLRSGLSQLVSNECVRQGRARWQLSWSDSAALELPHGWAQELPAALDAAVADIPDTEPLRKLLTP</sequence>
<evidence type="ECO:0000256" key="10">
    <source>
        <dbReference type="ARBA" id="ARBA00023049"/>
    </source>
</evidence>
<dbReference type="Pfam" id="PF01435">
    <property type="entry name" value="Peptidase_M48"/>
    <property type="match status" value="1"/>
</dbReference>
<keyword evidence="3" id="KW-1003">Cell membrane</keyword>
<keyword evidence="4" id="KW-0645">Protease</keyword>
<name>A0ABV5R1D4_9ACTN</name>
<evidence type="ECO:0000256" key="9">
    <source>
        <dbReference type="ARBA" id="ARBA00022989"/>
    </source>
</evidence>
<proteinExistence type="predicted"/>
<dbReference type="PANTHER" id="PTHR43221:SF1">
    <property type="entry name" value="PROTEASE HTPX"/>
    <property type="match status" value="1"/>
</dbReference>
<keyword evidence="15" id="KW-1185">Reference proteome</keyword>
<evidence type="ECO:0000256" key="6">
    <source>
        <dbReference type="ARBA" id="ARBA00022723"/>
    </source>
</evidence>
<dbReference type="Gene3D" id="3.30.2010.10">
    <property type="entry name" value="Metalloproteases ('zincins'), catalytic domain"/>
    <property type="match status" value="1"/>
</dbReference>
<gene>
    <name evidence="14" type="ORF">ACFFTL_04630</name>
</gene>
<keyword evidence="7" id="KW-0378">Hydrolase</keyword>
<dbReference type="PANTHER" id="PTHR43221">
    <property type="entry name" value="PROTEASE HTPX"/>
    <property type="match status" value="1"/>
</dbReference>
<accession>A0ABV5R1D4</accession>
<comment type="cofactor">
    <cofactor evidence="1">
        <name>Zn(2+)</name>
        <dbReference type="ChEBI" id="CHEBI:29105"/>
    </cofactor>
</comment>
<evidence type="ECO:0000256" key="8">
    <source>
        <dbReference type="ARBA" id="ARBA00022833"/>
    </source>
</evidence>
<evidence type="ECO:0000256" key="12">
    <source>
        <dbReference type="SAM" id="Phobius"/>
    </source>
</evidence>
<evidence type="ECO:0000256" key="3">
    <source>
        <dbReference type="ARBA" id="ARBA00022475"/>
    </source>
</evidence>
<keyword evidence="9 12" id="KW-1133">Transmembrane helix</keyword>
<keyword evidence="11 12" id="KW-0472">Membrane</keyword>
<evidence type="ECO:0000256" key="4">
    <source>
        <dbReference type="ARBA" id="ARBA00022670"/>
    </source>
</evidence>
<evidence type="ECO:0000313" key="14">
    <source>
        <dbReference type="EMBL" id="MFB9571648.1"/>
    </source>
</evidence>
<evidence type="ECO:0000256" key="11">
    <source>
        <dbReference type="ARBA" id="ARBA00023136"/>
    </source>
</evidence>
<feature type="transmembrane region" description="Helical" evidence="12">
    <location>
        <begin position="47"/>
        <end position="65"/>
    </location>
</feature>
<feature type="domain" description="Peptidase M48" evidence="13">
    <location>
        <begin position="83"/>
        <end position="347"/>
    </location>
</feature>
<evidence type="ECO:0000256" key="1">
    <source>
        <dbReference type="ARBA" id="ARBA00001947"/>
    </source>
</evidence>
<keyword evidence="8" id="KW-0862">Zinc</keyword>
<organism evidence="14 15">
    <name type="scientific">Streptomyces yanii</name>
    <dbReference type="NCBI Taxonomy" id="78510"/>
    <lineage>
        <taxon>Bacteria</taxon>
        <taxon>Bacillati</taxon>
        <taxon>Actinomycetota</taxon>
        <taxon>Actinomycetes</taxon>
        <taxon>Kitasatosporales</taxon>
        <taxon>Streptomycetaceae</taxon>
        <taxon>Streptomyces</taxon>
    </lineage>
</organism>
<evidence type="ECO:0000313" key="15">
    <source>
        <dbReference type="Proteomes" id="UP001589710"/>
    </source>
</evidence>
<keyword evidence="6" id="KW-0479">Metal-binding</keyword>
<keyword evidence="5 12" id="KW-0812">Transmembrane</keyword>
<evidence type="ECO:0000256" key="7">
    <source>
        <dbReference type="ARBA" id="ARBA00022801"/>
    </source>
</evidence>
<comment type="subcellular location">
    <subcellularLocation>
        <location evidence="2">Cell membrane</location>
        <topology evidence="2">Multi-pass membrane protein</topology>
    </subcellularLocation>
</comment>
<comment type="caution">
    <text evidence="14">The sequence shown here is derived from an EMBL/GenBank/DDBJ whole genome shotgun (WGS) entry which is preliminary data.</text>
</comment>